<dbReference type="InterPro" id="IPR008538">
    <property type="entry name" value="Uma2"/>
</dbReference>
<accession>A0A918AKM1</accession>
<feature type="domain" description="Putative restriction endonuclease" evidence="1">
    <location>
        <begin position="11"/>
        <end position="166"/>
    </location>
</feature>
<keyword evidence="3" id="KW-1185">Reference proteome</keyword>
<comment type="caution">
    <text evidence="2">The sequence shown here is derived from an EMBL/GenBank/DDBJ whole genome shotgun (WGS) entry which is preliminary data.</text>
</comment>
<dbReference type="Pfam" id="PF05685">
    <property type="entry name" value="Uma2"/>
    <property type="match status" value="1"/>
</dbReference>
<dbReference type="SUPFAM" id="SSF52980">
    <property type="entry name" value="Restriction endonuclease-like"/>
    <property type="match status" value="1"/>
</dbReference>
<sequence length="168" mass="17893">MNQLVHDIMTRYRSQRVECVDGTLVVRALGTTGHQRLLLRCAAALRAACPPGWEALVAVGVHLAPGRLVIPDFTVNRLAGDGTALAAEDVVLAGEVLSPDTQVVDRTLKHPLYAAAGVPYHLVVDPSEAEVAAALFELEAAEYVEIARGEGGVIELPRPFPVTIELSP</sequence>
<evidence type="ECO:0000259" key="1">
    <source>
        <dbReference type="Pfam" id="PF05685"/>
    </source>
</evidence>
<dbReference type="CDD" id="cd06260">
    <property type="entry name" value="DUF820-like"/>
    <property type="match status" value="1"/>
</dbReference>
<reference evidence="2" key="1">
    <citation type="journal article" date="2014" name="Int. J. Syst. Evol. Microbiol.">
        <title>Complete genome sequence of Corynebacterium casei LMG S-19264T (=DSM 44701T), isolated from a smear-ripened cheese.</title>
        <authorList>
            <consortium name="US DOE Joint Genome Institute (JGI-PGF)"/>
            <person name="Walter F."/>
            <person name="Albersmeier A."/>
            <person name="Kalinowski J."/>
            <person name="Ruckert C."/>
        </authorList>
    </citation>
    <scope>NUCLEOTIDE SEQUENCE</scope>
    <source>
        <strain evidence="2">JCM 3313</strain>
    </source>
</reference>
<reference evidence="2" key="2">
    <citation type="submission" date="2020-09" db="EMBL/GenBank/DDBJ databases">
        <authorList>
            <person name="Sun Q."/>
            <person name="Ohkuma M."/>
        </authorList>
    </citation>
    <scope>NUCLEOTIDE SEQUENCE</scope>
    <source>
        <strain evidence="2">JCM 3313</strain>
    </source>
</reference>
<proteinExistence type="predicted"/>
<dbReference type="RefSeq" id="WP_189223079.1">
    <property type="nucleotide sequence ID" value="NZ_BMRG01000003.1"/>
</dbReference>
<organism evidence="2 3">
    <name type="scientific">Saccharothrix coeruleofusca</name>
    <dbReference type="NCBI Taxonomy" id="33919"/>
    <lineage>
        <taxon>Bacteria</taxon>
        <taxon>Bacillati</taxon>
        <taxon>Actinomycetota</taxon>
        <taxon>Actinomycetes</taxon>
        <taxon>Pseudonocardiales</taxon>
        <taxon>Pseudonocardiaceae</taxon>
        <taxon>Saccharothrix</taxon>
    </lineage>
</organism>
<dbReference type="InterPro" id="IPR011335">
    <property type="entry name" value="Restrct_endonuc-II-like"/>
</dbReference>
<dbReference type="Proteomes" id="UP000639606">
    <property type="component" value="Unassembled WGS sequence"/>
</dbReference>
<dbReference type="EMBL" id="BMRG01000003">
    <property type="protein sequence ID" value="GGP49359.1"/>
    <property type="molecule type" value="Genomic_DNA"/>
</dbReference>
<dbReference type="Gene3D" id="3.90.1570.10">
    <property type="entry name" value="tt1808, chain A"/>
    <property type="match status" value="1"/>
</dbReference>
<evidence type="ECO:0000313" key="2">
    <source>
        <dbReference type="EMBL" id="GGP49359.1"/>
    </source>
</evidence>
<name>A0A918AKM1_9PSEU</name>
<gene>
    <name evidence="2" type="ORF">GCM10010185_21920</name>
</gene>
<dbReference type="InterPro" id="IPR012296">
    <property type="entry name" value="Nuclease_put_TT1808"/>
</dbReference>
<dbReference type="AlphaFoldDB" id="A0A918AKM1"/>
<evidence type="ECO:0000313" key="3">
    <source>
        <dbReference type="Proteomes" id="UP000639606"/>
    </source>
</evidence>
<protein>
    <recommendedName>
        <fullName evidence="1">Putative restriction endonuclease domain-containing protein</fullName>
    </recommendedName>
</protein>